<dbReference type="GO" id="GO:0071111">
    <property type="term" value="F:cyclic-guanylate-specific phosphodiesterase activity"/>
    <property type="evidence" value="ECO:0007669"/>
    <property type="project" value="UniProtKB-EC"/>
</dbReference>
<dbReference type="Gene3D" id="3.20.20.450">
    <property type="entry name" value="EAL domain"/>
    <property type="match status" value="1"/>
</dbReference>
<dbReference type="InterPro" id="IPR029016">
    <property type="entry name" value="GAF-like_dom_sf"/>
</dbReference>
<gene>
    <name evidence="1" type="primary">adrB</name>
    <name evidence="1" type="ORF">OSB_24270</name>
</gene>
<dbReference type="Gene3D" id="3.30.450.40">
    <property type="match status" value="1"/>
</dbReference>
<dbReference type="AlphaFoldDB" id="A0A0K0Y7X2"/>
<dbReference type="STRING" id="1458307.OSB_24270"/>
<dbReference type="InterPro" id="IPR035919">
    <property type="entry name" value="EAL_sf"/>
</dbReference>
<dbReference type="SMART" id="SM00065">
    <property type="entry name" value="GAF"/>
    <property type="match status" value="1"/>
</dbReference>
<dbReference type="Pfam" id="PF01590">
    <property type="entry name" value="GAF"/>
    <property type="match status" value="1"/>
</dbReference>
<keyword evidence="1" id="KW-0378">Hydrolase</keyword>
<protein>
    <submittedName>
        <fullName evidence="1">Putative cyclic-di-GMP phosphodiesterase AdrB</fullName>
        <ecNumber evidence="1">3.1.4.52</ecNumber>
    </submittedName>
</protein>
<dbReference type="PATRIC" id="fig|1458307.3.peg.2448"/>
<reference evidence="1 2" key="1">
    <citation type="journal article" date="2015" name="Genome Announc.">
        <title>Closed Genome Sequence of Octadecabacter temperatus SB1, the First Mesophilic Species of the Genus Octadecabacter.</title>
        <authorList>
            <person name="Voget S."/>
            <person name="Billerbeck S."/>
            <person name="Simon M."/>
            <person name="Daniel R."/>
        </authorList>
    </citation>
    <scope>NUCLEOTIDE SEQUENCE [LARGE SCALE GENOMIC DNA]</scope>
    <source>
        <strain evidence="1 2">SB1</strain>
    </source>
</reference>
<keyword evidence="2" id="KW-1185">Reference proteome</keyword>
<dbReference type="SUPFAM" id="SSF55781">
    <property type="entry name" value="GAF domain-like"/>
    <property type="match status" value="1"/>
</dbReference>
<name>A0A0K0Y7X2_9RHOB</name>
<dbReference type="EC" id="3.1.4.52" evidence="1"/>
<proteinExistence type="predicted"/>
<dbReference type="OrthoDB" id="9814202at2"/>
<dbReference type="InterPro" id="IPR050706">
    <property type="entry name" value="Cyclic-di-GMP_PDE-like"/>
</dbReference>
<evidence type="ECO:0000313" key="1">
    <source>
        <dbReference type="EMBL" id="AKS46962.1"/>
    </source>
</evidence>
<accession>A0A0K0Y7X2</accession>
<dbReference type="Pfam" id="PF00563">
    <property type="entry name" value="EAL"/>
    <property type="match status" value="1"/>
</dbReference>
<evidence type="ECO:0000313" key="2">
    <source>
        <dbReference type="Proteomes" id="UP000067444"/>
    </source>
</evidence>
<sequence length="408" mass="44365">MSQSPSKASVLAPKLFSGGDDVIASSLSFIRSHLDMDVAYISEFVGDEVIYRDVCAPGYEQSIKVGARAPLIESYCHYVVSGQLPELIPDTDLEPLTATLAVTRDFPIRSYVGVPILRSDGSIYGMFCSFGKFARPTLNSRDLEVARAFASLASDQLKTKISFASAAHQKLSAIEDVLEAQLFDIALQPILRLKDQGTAGYEALCRFSPQPYRPPNQWFDDAAEVGLQVALELFVIEVALKILPKLPTSCYLAVNTSPATLATGKLLKLIEAADGERIVVEITEHDAIDDLDVLLMEIDNLRDLGARIAVDDAGAGYSGLQQIIRLRPDVIKLDMSLTQDVDKDLARRALASAMVQFARDTNAHVVAEGIETEAEMRTLKNLGVELGQGYHLGRPAPSGEVLKLVRSA</sequence>
<dbReference type="KEGG" id="otm:OSB_24270"/>
<dbReference type="PANTHER" id="PTHR33121">
    <property type="entry name" value="CYCLIC DI-GMP PHOSPHODIESTERASE PDEF"/>
    <property type="match status" value="1"/>
</dbReference>
<dbReference type="SMART" id="SM00052">
    <property type="entry name" value="EAL"/>
    <property type="match status" value="1"/>
</dbReference>
<dbReference type="InterPro" id="IPR001633">
    <property type="entry name" value="EAL_dom"/>
</dbReference>
<dbReference type="SUPFAM" id="SSF141868">
    <property type="entry name" value="EAL domain-like"/>
    <property type="match status" value="1"/>
</dbReference>
<dbReference type="Proteomes" id="UP000067444">
    <property type="component" value="Chromosome"/>
</dbReference>
<dbReference type="EMBL" id="CP012160">
    <property type="protein sequence ID" value="AKS46962.1"/>
    <property type="molecule type" value="Genomic_DNA"/>
</dbReference>
<dbReference type="PROSITE" id="PS50883">
    <property type="entry name" value="EAL"/>
    <property type="match status" value="1"/>
</dbReference>
<dbReference type="CDD" id="cd01948">
    <property type="entry name" value="EAL"/>
    <property type="match status" value="1"/>
</dbReference>
<dbReference type="InterPro" id="IPR003018">
    <property type="entry name" value="GAF"/>
</dbReference>
<dbReference type="PANTHER" id="PTHR33121:SF76">
    <property type="entry name" value="SIGNALING PROTEIN"/>
    <property type="match status" value="1"/>
</dbReference>
<dbReference type="RefSeq" id="WP_049835221.1">
    <property type="nucleotide sequence ID" value="NZ_CP012160.1"/>
</dbReference>
<organism evidence="1 2">
    <name type="scientific">Octadecabacter temperatus</name>
    <dbReference type="NCBI Taxonomy" id="1458307"/>
    <lineage>
        <taxon>Bacteria</taxon>
        <taxon>Pseudomonadati</taxon>
        <taxon>Pseudomonadota</taxon>
        <taxon>Alphaproteobacteria</taxon>
        <taxon>Rhodobacterales</taxon>
        <taxon>Roseobacteraceae</taxon>
        <taxon>Octadecabacter</taxon>
    </lineage>
</organism>